<gene>
    <name evidence="2" type="ORF">MNBD_BACTEROID01-750</name>
</gene>
<dbReference type="Gene3D" id="3.30.1490.20">
    <property type="entry name" value="ATP-grasp fold, A domain"/>
    <property type="match status" value="1"/>
</dbReference>
<name>A0A3B0TV91_9ZZZZ</name>
<sequence length="476" mass="51895">KVKLLYIENINNPDRLLHHASSLIKKGCKIAAIKAGNTNAGSRAACSHTGAMTSSDAAVEALFRKAGIVRCHGREELVTVANVFMCKELRSRRLAIITHAGGPGVMLTDALENGGLKIPKIKDSPAKMALKEKLHPGSSVENPIDFLATGTAGQLGAIIDACENDFEVDGMAVIYGSSGLFPVRDVYKLLDEKMHACSKPIYPILPSVIDVKDDVSYFLSHGNVNFPDEVLLGKALTKVMNTPKPSEERIFLEGVDISEIRRIIDDAADGFQQPEVIHRLFDAAGIPRVEEIVVDKEKDAVEAARQIGFPLVMKVVGPVHKTEVGGVVLNIRNKESVRKEFRHLMSIGQAEAVLLAQMAWGTELFIGAKYEPKFGHVILCGLGGIYVEVMKDFTSGLAPLTMEEAYSMIKNLKSFKILKGYRGKSGVDIKRFGEVIVRLSSLLRFAIEIKELDINPLLGNGGNIFAVDARIRIEKG</sequence>
<dbReference type="SUPFAM" id="SSF56059">
    <property type="entry name" value="Glutathione synthetase ATP-binding domain-like"/>
    <property type="match status" value="1"/>
</dbReference>
<evidence type="ECO:0000259" key="1">
    <source>
        <dbReference type="PROSITE" id="PS50975"/>
    </source>
</evidence>
<feature type="non-terminal residue" evidence="2">
    <location>
        <position position="1"/>
    </location>
</feature>
<dbReference type="GO" id="GO:0046872">
    <property type="term" value="F:metal ion binding"/>
    <property type="evidence" value="ECO:0007669"/>
    <property type="project" value="InterPro"/>
</dbReference>
<dbReference type="InterPro" id="IPR016102">
    <property type="entry name" value="Succinyl-CoA_synth-like"/>
</dbReference>
<evidence type="ECO:0000313" key="2">
    <source>
        <dbReference type="EMBL" id="VAW20650.1"/>
    </source>
</evidence>
<dbReference type="Gene3D" id="3.40.50.261">
    <property type="entry name" value="Succinyl-CoA synthetase domains"/>
    <property type="match status" value="2"/>
</dbReference>
<dbReference type="InterPro" id="IPR013815">
    <property type="entry name" value="ATP_grasp_subdomain_1"/>
</dbReference>
<dbReference type="GO" id="GO:0005524">
    <property type="term" value="F:ATP binding"/>
    <property type="evidence" value="ECO:0007669"/>
    <property type="project" value="InterPro"/>
</dbReference>
<dbReference type="Pfam" id="PF13607">
    <property type="entry name" value="Succ_CoA_lig"/>
    <property type="match status" value="1"/>
</dbReference>
<dbReference type="PANTHER" id="PTHR42793">
    <property type="entry name" value="COA BINDING DOMAIN CONTAINING PROTEIN"/>
    <property type="match status" value="1"/>
</dbReference>
<dbReference type="PROSITE" id="PS50975">
    <property type="entry name" value="ATP_GRASP"/>
    <property type="match status" value="1"/>
</dbReference>
<reference evidence="2" key="1">
    <citation type="submission" date="2018-06" db="EMBL/GenBank/DDBJ databases">
        <authorList>
            <person name="Zhirakovskaya E."/>
        </authorList>
    </citation>
    <scope>NUCLEOTIDE SEQUENCE</scope>
</reference>
<accession>A0A3B0TV91</accession>
<dbReference type="InterPro" id="IPR032875">
    <property type="entry name" value="Succ_CoA_lig_flav_dom"/>
</dbReference>
<dbReference type="Gene3D" id="3.30.470.20">
    <property type="entry name" value="ATP-grasp fold, B domain"/>
    <property type="match status" value="1"/>
</dbReference>
<organism evidence="2">
    <name type="scientific">hydrothermal vent metagenome</name>
    <dbReference type="NCBI Taxonomy" id="652676"/>
    <lineage>
        <taxon>unclassified sequences</taxon>
        <taxon>metagenomes</taxon>
        <taxon>ecological metagenomes</taxon>
    </lineage>
</organism>
<dbReference type="Pfam" id="PF13549">
    <property type="entry name" value="ATP-grasp_5"/>
    <property type="match status" value="1"/>
</dbReference>
<dbReference type="AlphaFoldDB" id="A0A3B0TV91"/>
<proteinExistence type="predicted"/>
<protein>
    <submittedName>
        <fullName evidence="2">Acetyl-CoA synthetase (ADP-forming) alpha and beta chains, putative</fullName>
    </submittedName>
</protein>
<dbReference type="InterPro" id="IPR011761">
    <property type="entry name" value="ATP-grasp"/>
</dbReference>
<feature type="domain" description="ATP-grasp" evidence="1">
    <location>
        <begin position="278"/>
        <end position="314"/>
    </location>
</feature>
<dbReference type="SUPFAM" id="SSF52210">
    <property type="entry name" value="Succinyl-CoA synthetase domains"/>
    <property type="match status" value="2"/>
</dbReference>
<dbReference type="PANTHER" id="PTHR42793:SF1">
    <property type="entry name" value="PEPTIDYL-LYSINE N-ACETYLTRANSFERASE PATZ"/>
    <property type="match status" value="1"/>
</dbReference>
<dbReference type="EMBL" id="UOEP01000127">
    <property type="protein sequence ID" value="VAW20650.1"/>
    <property type="molecule type" value="Genomic_DNA"/>
</dbReference>